<keyword evidence="1" id="KW-0472">Membrane</keyword>
<proteinExistence type="predicted"/>
<feature type="transmembrane region" description="Helical" evidence="1">
    <location>
        <begin position="279"/>
        <end position="297"/>
    </location>
</feature>
<feature type="transmembrane region" description="Helical" evidence="1">
    <location>
        <begin position="1177"/>
        <end position="1195"/>
    </location>
</feature>
<feature type="transmembrane region" description="Helical" evidence="1">
    <location>
        <begin position="309"/>
        <end position="330"/>
    </location>
</feature>
<gene>
    <name evidence="3" type="ORF">BCR32DRAFT_291357</name>
</gene>
<keyword evidence="1" id="KW-0812">Transmembrane</keyword>
<keyword evidence="4" id="KW-1185">Reference proteome</keyword>
<reference evidence="3 4" key="2">
    <citation type="submission" date="2016-08" db="EMBL/GenBank/DDBJ databases">
        <title>Pervasive Adenine N6-methylation of Active Genes in Fungi.</title>
        <authorList>
            <consortium name="DOE Joint Genome Institute"/>
            <person name="Mondo S.J."/>
            <person name="Dannebaum R.O."/>
            <person name="Kuo R.C."/>
            <person name="Labutti K."/>
            <person name="Haridas S."/>
            <person name="Kuo A."/>
            <person name="Salamov A."/>
            <person name="Ahrendt S.R."/>
            <person name="Lipzen A."/>
            <person name="Sullivan W."/>
            <person name="Andreopoulos W.B."/>
            <person name="Clum A."/>
            <person name="Lindquist E."/>
            <person name="Daum C."/>
            <person name="Ramamoorthy G.K."/>
            <person name="Gryganskyi A."/>
            <person name="Culley D."/>
            <person name="Magnuson J.K."/>
            <person name="James T.Y."/>
            <person name="O'Malley M.A."/>
            <person name="Stajich J.E."/>
            <person name="Spatafora J.W."/>
            <person name="Visel A."/>
            <person name="Grigoriev I.V."/>
        </authorList>
    </citation>
    <scope>NUCLEOTIDE SEQUENCE [LARGE SCALE GENOMIC DNA]</scope>
    <source>
        <strain evidence="3 4">S4</strain>
    </source>
</reference>
<feature type="domain" description="TmcB/TmcC TPR repeats" evidence="2">
    <location>
        <begin position="492"/>
        <end position="607"/>
    </location>
</feature>
<dbReference type="EMBL" id="MCFG01000053">
    <property type="protein sequence ID" value="ORX84373.1"/>
    <property type="molecule type" value="Genomic_DNA"/>
</dbReference>
<evidence type="ECO:0000313" key="4">
    <source>
        <dbReference type="Proteomes" id="UP000193944"/>
    </source>
</evidence>
<dbReference type="InterPro" id="IPR057352">
    <property type="entry name" value="TPR_TmcB/C"/>
</dbReference>
<protein>
    <recommendedName>
        <fullName evidence="2">TmcB/TmcC TPR repeats domain-containing protein</fullName>
    </recommendedName>
</protein>
<dbReference type="PANTHER" id="PTHR31600">
    <property type="entry name" value="TINY MACROCYSTS PROTEIN B-RELATED"/>
    <property type="match status" value="1"/>
</dbReference>
<dbReference type="OrthoDB" id="2137330at2759"/>
<name>A0A1Y1XF72_9FUNG</name>
<evidence type="ECO:0000313" key="3">
    <source>
        <dbReference type="EMBL" id="ORX84373.1"/>
    </source>
</evidence>
<dbReference type="Pfam" id="PF25474">
    <property type="entry name" value="TPR_TmcB"/>
    <property type="match status" value="1"/>
</dbReference>
<reference evidence="3 4" key="1">
    <citation type="submission" date="2016-08" db="EMBL/GenBank/DDBJ databases">
        <title>A Parts List for Fungal Cellulosomes Revealed by Comparative Genomics.</title>
        <authorList>
            <consortium name="DOE Joint Genome Institute"/>
            <person name="Haitjema C.H."/>
            <person name="Gilmore S.P."/>
            <person name="Henske J.K."/>
            <person name="Solomon K.V."/>
            <person name="De Groot R."/>
            <person name="Kuo A."/>
            <person name="Mondo S.J."/>
            <person name="Salamov A.A."/>
            <person name="Labutti K."/>
            <person name="Zhao Z."/>
            <person name="Chiniquy J."/>
            <person name="Barry K."/>
            <person name="Brewer H.M."/>
            <person name="Purvine S.O."/>
            <person name="Wright A.T."/>
            <person name="Boxma B."/>
            <person name="Van Alen T."/>
            <person name="Hackstein J.H."/>
            <person name="Baker S.E."/>
            <person name="Grigoriev I.V."/>
            <person name="O'Malley M.A."/>
        </authorList>
    </citation>
    <scope>NUCLEOTIDE SEQUENCE [LARGE SCALE GENOMIC DNA]</scope>
    <source>
        <strain evidence="3 4">S4</strain>
    </source>
</reference>
<feature type="transmembrane region" description="Helical" evidence="1">
    <location>
        <begin position="96"/>
        <end position="120"/>
    </location>
</feature>
<feature type="transmembrane region" description="Helical" evidence="1">
    <location>
        <begin position="866"/>
        <end position="888"/>
    </location>
</feature>
<accession>A0A1Y1XF72</accession>
<dbReference type="InterPro" id="IPR052994">
    <property type="entry name" value="Tiny_macrocysts_regulators"/>
</dbReference>
<sequence>MSNNKNDNKNEENEKTEEVYYTGLGAQNNIEETMFSLLYIMVKENSFHQILAIIFLIVEDFQVLNFVFRTEWFPTMPHIVPIIVDVLSFEMASVQVLRVLMILMFILVIAVISSAIYVAISFHAGRFKSLWPILILRNLTTFLMSIFYIPCVHIFVGFITCSEGYLVRFSEVKCYTTSHYPFFIGSIIGLCLFIPYTVLMSSVFVDPLPFNKGNPLTKPSGREDLIYCFFRLFLIVLENITKITIHSAAPSMYLLSLGIIYMIYKVIRHQPLHNATFNRIRAGIWSGVFLSTFPAIICSLMNEPPQKDWSWITALALIVPGFIFGFLMSIKSHRMVTTGIYNRLREKKKLDEITEEKIRNNEIDPEDLEHENVVRSMDRIATSKFIRKKVKVFKCEEDCELVCRFVRYNRNPEAYQLMRMLFDEGIKQFPKEAFVFIQYCFYLFSMQNFNKSYSLLDDDNKTTPYKLLERAAKLRPAFDNRFFISFATQTMEQIKKSKELDSSKIDISTFVELETLESSAIKFHISTLNELKILFKKLKESTNPKDCINYTSSLKKISEVQSLADEQYVRLLTKFTGNREARQMYFLFLKDVLNLPEKAAKYYTDDKVLKMVNDSKDNYKSNSSLYSSNNKLNRRIRSADLLRSNNQLTAYSKYDRELIKELSYRKNMQKVFIKPIEKYVIFFEMIIYLNFIILAIGSVFNIVTFYKISDKLDEFETSLKASYLVTSLCEKYRIMQLGAACQRKDIWLEKIEETKPLIEDIDNNLLELLNKYSTLDPSGNEITLLYSNQNRPSKYEYNLYQVGYMVDRMSTFISSTEYDFSKPENILFDTPMRFFLDNEKVNFNSIMKKTSDMVLEELNSKINSQIYILIGTTAITTILYIISTFFGLNPLLKLISKIQIEVLRMFRHIPTKYIDDLIEKLDKQREIIYLNFKVADESKSSNKKDDDLLNSKKTKNNLFVCYSSLCIFVICGAMIFIPAYVTESSQSGMIDLIHKSSTRLQLMRSSFIYTMETKIQDRITYLPGESERLLTSTINDLKTIQHNIRYGKYKAPPSIEIDVLYNLLVEPSCKRNSNAECDERVYDHDLGYTQNISELPLDDLISHYISVAEEYIINNKNNNYTDYYNELSCNQTLSNIEIDRNIQLQETLLVDIIDGLFKFDHLIIQELKDENDSAIEISIILLIVCFTINIAVYKFRIKSVMDEKKHEMNDLITLAFMIPRDVINKAPPYKKFIETGETNDD</sequence>
<comment type="caution">
    <text evidence="3">The sequence shown here is derived from an EMBL/GenBank/DDBJ whole genome shotgun (WGS) entry which is preliminary data.</text>
</comment>
<dbReference type="PANTHER" id="PTHR31600:SF2">
    <property type="entry name" value="GAMETE ENRICHED GENE 10 PROTEIN-RELATED"/>
    <property type="match status" value="1"/>
</dbReference>
<dbReference type="Proteomes" id="UP000193944">
    <property type="component" value="Unassembled WGS sequence"/>
</dbReference>
<feature type="transmembrane region" description="Helical" evidence="1">
    <location>
        <begin position="251"/>
        <end position="267"/>
    </location>
</feature>
<evidence type="ECO:0000259" key="2">
    <source>
        <dbReference type="Pfam" id="PF25474"/>
    </source>
</evidence>
<feature type="transmembrane region" description="Helical" evidence="1">
    <location>
        <begin position="679"/>
        <end position="706"/>
    </location>
</feature>
<dbReference type="STRING" id="1754192.A0A1Y1XF72"/>
<evidence type="ECO:0000256" key="1">
    <source>
        <dbReference type="SAM" id="Phobius"/>
    </source>
</evidence>
<feature type="transmembrane region" description="Helical" evidence="1">
    <location>
        <begin position="141"/>
        <end position="160"/>
    </location>
</feature>
<feature type="transmembrane region" description="Helical" evidence="1">
    <location>
        <begin position="180"/>
        <end position="205"/>
    </location>
</feature>
<feature type="transmembrane region" description="Helical" evidence="1">
    <location>
        <begin position="959"/>
        <end position="981"/>
    </location>
</feature>
<organism evidence="3 4">
    <name type="scientific">Anaeromyces robustus</name>
    <dbReference type="NCBI Taxonomy" id="1754192"/>
    <lineage>
        <taxon>Eukaryota</taxon>
        <taxon>Fungi</taxon>
        <taxon>Fungi incertae sedis</taxon>
        <taxon>Chytridiomycota</taxon>
        <taxon>Chytridiomycota incertae sedis</taxon>
        <taxon>Neocallimastigomycetes</taxon>
        <taxon>Neocallimastigales</taxon>
        <taxon>Neocallimastigaceae</taxon>
        <taxon>Anaeromyces</taxon>
    </lineage>
</organism>
<dbReference type="AlphaFoldDB" id="A0A1Y1XF72"/>
<keyword evidence="1" id="KW-1133">Transmembrane helix</keyword>